<comment type="caution">
    <text evidence="11">The sequence shown here is derived from an EMBL/GenBank/DDBJ whole genome shotgun (WGS) entry which is preliminary data.</text>
</comment>
<feature type="domain" description="Copper acquisition factor BIM1-like" evidence="10">
    <location>
        <begin position="16"/>
        <end position="170"/>
    </location>
</feature>
<gene>
    <name evidence="11" type="ORF">DFL_000112</name>
</gene>
<dbReference type="GeneID" id="93582423"/>
<feature type="signal peptide" evidence="9">
    <location>
        <begin position="1"/>
        <end position="17"/>
    </location>
</feature>
<dbReference type="AlphaFoldDB" id="A0A437AED3"/>
<keyword evidence="3" id="KW-0336">GPI-anchor</keyword>
<dbReference type="EMBL" id="SAEB01000001">
    <property type="protein sequence ID" value="RVD89090.1"/>
    <property type="molecule type" value="Genomic_DNA"/>
</dbReference>
<dbReference type="PANTHER" id="PTHR34992:SF10">
    <property type="entry name" value="COPPER ACQUISITION FACTOR BIM1-LIKE DOMAIN-CONTAINING PROTEIN"/>
    <property type="match status" value="1"/>
</dbReference>
<evidence type="ECO:0000256" key="1">
    <source>
        <dbReference type="ARBA" id="ARBA00004609"/>
    </source>
</evidence>
<dbReference type="RefSeq" id="XP_067494634.1">
    <property type="nucleotide sequence ID" value="XM_067629692.1"/>
</dbReference>
<dbReference type="CDD" id="cd21176">
    <property type="entry name" value="LPMO_auxiliary-like"/>
    <property type="match status" value="1"/>
</dbReference>
<evidence type="ECO:0000256" key="9">
    <source>
        <dbReference type="SAM" id="SignalP"/>
    </source>
</evidence>
<dbReference type="GO" id="GO:0098552">
    <property type="term" value="C:side of membrane"/>
    <property type="evidence" value="ECO:0007669"/>
    <property type="project" value="UniProtKB-KW"/>
</dbReference>
<proteinExistence type="predicted"/>
<keyword evidence="6" id="KW-0325">Glycoprotein</keyword>
<keyword evidence="4 9" id="KW-0732">Signal</keyword>
<dbReference type="STRING" id="97331.A0A437AED3"/>
<keyword evidence="7" id="KW-0449">Lipoprotein</keyword>
<keyword evidence="8" id="KW-1133">Transmembrane helix</keyword>
<evidence type="ECO:0000256" key="7">
    <source>
        <dbReference type="ARBA" id="ARBA00023288"/>
    </source>
</evidence>
<keyword evidence="5 8" id="KW-0472">Membrane</keyword>
<feature type="chain" id="PRO_5019180968" description="Copper acquisition factor BIM1-like domain-containing protein" evidence="9">
    <location>
        <begin position="18"/>
        <end position="227"/>
    </location>
</feature>
<keyword evidence="2" id="KW-1003">Cell membrane</keyword>
<evidence type="ECO:0000256" key="3">
    <source>
        <dbReference type="ARBA" id="ARBA00022622"/>
    </source>
</evidence>
<organism evidence="11 12">
    <name type="scientific">Arthrobotrys flagrans</name>
    <name type="common">Nematode-trapping fungus</name>
    <name type="synonym">Trichothecium flagrans</name>
    <dbReference type="NCBI Taxonomy" id="97331"/>
    <lineage>
        <taxon>Eukaryota</taxon>
        <taxon>Fungi</taxon>
        <taxon>Dikarya</taxon>
        <taxon>Ascomycota</taxon>
        <taxon>Pezizomycotina</taxon>
        <taxon>Orbiliomycetes</taxon>
        <taxon>Orbiliales</taxon>
        <taxon>Orbiliaceae</taxon>
        <taxon>Arthrobotrys</taxon>
    </lineage>
</organism>
<dbReference type="InterPro" id="IPR046530">
    <property type="entry name" value="BIM1-like_dom"/>
</dbReference>
<dbReference type="OrthoDB" id="5333578at2759"/>
<evidence type="ECO:0000313" key="11">
    <source>
        <dbReference type="EMBL" id="RVD89090.1"/>
    </source>
</evidence>
<dbReference type="GO" id="GO:0005886">
    <property type="term" value="C:plasma membrane"/>
    <property type="evidence" value="ECO:0007669"/>
    <property type="project" value="UniProtKB-SubCell"/>
</dbReference>
<sequence>MLRSLVAAVVLAATASAHFVITYPPDRGNSYNTQFQFPCGGLEATGNRSFWPTNGGAMAFVPLHDFAFTTINIAIGDNIQETTDVNRWNHIMVPTFNQTGGNGTFCLPHVLIPPSLKPLVKAGVNATIQIIQLVASGSALYNCADITFSDTEAQRFGNPQIWNSICFNSTNMGANHLADADRQINYTELALQELNLKMAAGSHVSIGATTLLASLAVSMGVLLSGLL</sequence>
<evidence type="ECO:0000256" key="5">
    <source>
        <dbReference type="ARBA" id="ARBA00023136"/>
    </source>
</evidence>
<reference evidence="11 12" key="1">
    <citation type="submission" date="2019-01" db="EMBL/GenBank/DDBJ databases">
        <title>Intercellular communication is required for trap formation in the nematode-trapping fungus Duddingtonia flagrans.</title>
        <authorList>
            <person name="Youssar L."/>
            <person name="Wernet V."/>
            <person name="Hensel N."/>
            <person name="Hildebrandt H.-G."/>
            <person name="Fischer R."/>
        </authorList>
    </citation>
    <scope>NUCLEOTIDE SEQUENCE [LARGE SCALE GENOMIC DNA]</scope>
    <source>
        <strain evidence="11 12">CBS H-5679</strain>
    </source>
</reference>
<dbReference type="PANTHER" id="PTHR34992">
    <property type="entry name" value="HYPHAL ANASTAMOSIS-7 PROTEIN"/>
    <property type="match status" value="1"/>
</dbReference>
<protein>
    <recommendedName>
        <fullName evidence="10">Copper acquisition factor BIM1-like domain-containing protein</fullName>
    </recommendedName>
</protein>
<name>A0A437AED3_ARTFL</name>
<evidence type="ECO:0000256" key="6">
    <source>
        <dbReference type="ARBA" id="ARBA00023180"/>
    </source>
</evidence>
<dbReference type="Proteomes" id="UP000283090">
    <property type="component" value="Unassembled WGS sequence"/>
</dbReference>
<evidence type="ECO:0000313" key="12">
    <source>
        <dbReference type="Proteomes" id="UP000283090"/>
    </source>
</evidence>
<feature type="transmembrane region" description="Helical" evidence="8">
    <location>
        <begin position="204"/>
        <end position="226"/>
    </location>
</feature>
<evidence type="ECO:0000256" key="8">
    <source>
        <dbReference type="SAM" id="Phobius"/>
    </source>
</evidence>
<keyword evidence="8" id="KW-0812">Transmembrane</keyword>
<dbReference type="Pfam" id="PF20238">
    <property type="entry name" value="BIM1-like_dom"/>
    <property type="match status" value="1"/>
</dbReference>
<keyword evidence="12" id="KW-1185">Reference proteome</keyword>
<dbReference type="VEuPathDB" id="FungiDB:DFL_000112"/>
<evidence type="ECO:0000256" key="4">
    <source>
        <dbReference type="ARBA" id="ARBA00022729"/>
    </source>
</evidence>
<dbReference type="InterPro" id="IPR046936">
    <property type="entry name" value="BIM1-like"/>
</dbReference>
<evidence type="ECO:0000256" key="2">
    <source>
        <dbReference type="ARBA" id="ARBA00022475"/>
    </source>
</evidence>
<comment type="subcellular location">
    <subcellularLocation>
        <location evidence="1">Cell membrane</location>
        <topology evidence="1">Lipid-anchor</topology>
        <topology evidence="1">GPI-anchor</topology>
    </subcellularLocation>
</comment>
<accession>A0A437AED3</accession>
<evidence type="ECO:0000259" key="10">
    <source>
        <dbReference type="Pfam" id="PF20238"/>
    </source>
</evidence>